<evidence type="ECO:0000313" key="2">
    <source>
        <dbReference type="EMBL" id="MPN06264.1"/>
    </source>
</evidence>
<proteinExistence type="predicted"/>
<reference evidence="2" key="1">
    <citation type="submission" date="2019-08" db="EMBL/GenBank/DDBJ databases">
        <authorList>
            <person name="Kucharzyk K."/>
            <person name="Murdoch R.W."/>
            <person name="Higgins S."/>
            <person name="Loffler F."/>
        </authorList>
    </citation>
    <scope>NUCLEOTIDE SEQUENCE</scope>
</reference>
<gene>
    <name evidence="2" type="ORF">SDC9_153520</name>
</gene>
<feature type="region of interest" description="Disordered" evidence="1">
    <location>
        <begin position="70"/>
        <end position="104"/>
    </location>
</feature>
<dbReference type="EMBL" id="VSSQ01052165">
    <property type="protein sequence ID" value="MPN06264.1"/>
    <property type="molecule type" value="Genomic_DNA"/>
</dbReference>
<name>A0A645F0V8_9ZZZZ</name>
<dbReference type="AlphaFoldDB" id="A0A645F0V8"/>
<protein>
    <submittedName>
        <fullName evidence="2">Uncharacterized protein</fullName>
    </submittedName>
</protein>
<sequence>MSRRLYCGHASAASQQESNGVPCVEASEIGEGKRGGGSFNLVALTGYRNRSRCGGGGRSRLISPRHLGGIRPHGAHGSRPIKHIPCLNSGNRRKGSAPVDGGAAERKGDLRLPVGFRYHGSLHCVVHQCDKVDLARGGERIAECCNIYGSRFVFRGKQVIQ</sequence>
<feature type="compositionally biased region" description="Basic residues" evidence="1">
    <location>
        <begin position="73"/>
        <end position="82"/>
    </location>
</feature>
<organism evidence="2">
    <name type="scientific">bioreactor metagenome</name>
    <dbReference type="NCBI Taxonomy" id="1076179"/>
    <lineage>
        <taxon>unclassified sequences</taxon>
        <taxon>metagenomes</taxon>
        <taxon>ecological metagenomes</taxon>
    </lineage>
</organism>
<evidence type="ECO:0000256" key="1">
    <source>
        <dbReference type="SAM" id="MobiDB-lite"/>
    </source>
</evidence>
<comment type="caution">
    <text evidence="2">The sequence shown here is derived from an EMBL/GenBank/DDBJ whole genome shotgun (WGS) entry which is preliminary data.</text>
</comment>
<accession>A0A645F0V8</accession>